<dbReference type="InterPro" id="IPR048279">
    <property type="entry name" value="MdtK-like"/>
</dbReference>
<feature type="transmembrane region" description="Helical" evidence="10">
    <location>
        <begin position="419"/>
        <end position="440"/>
    </location>
</feature>
<protein>
    <recommendedName>
        <fullName evidence="3">Multidrug export protein MepA</fullName>
    </recommendedName>
</protein>
<dbReference type="RefSeq" id="WP_036087303.1">
    <property type="nucleotide sequence ID" value="NZ_CBCSHQ010000003.1"/>
</dbReference>
<comment type="similarity">
    <text evidence="2">Belongs to the multi antimicrobial extrusion (MATE) (TC 2.A.66.1) family. MepA subfamily.</text>
</comment>
<comment type="subcellular location">
    <subcellularLocation>
        <location evidence="1">Cell membrane</location>
        <topology evidence="1">Multi-pass membrane protein</topology>
    </subcellularLocation>
</comment>
<evidence type="ECO:0000256" key="5">
    <source>
        <dbReference type="ARBA" id="ARBA00022475"/>
    </source>
</evidence>
<organism evidence="11 12">
    <name type="scientific">Listeria booriae</name>
    <dbReference type="NCBI Taxonomy" id="1552123"/>
    <lineage>
        <taxon>Bacteria</taxon>
        <taxon>Bacillati</taxon>
        <taxon>Bacillota</taxon>
        <taxon>Bacilli</taxon>
        <taxon>Bacillales</taxon>
        <taxon>Listeriaceae</taxon>
        <taxon>Listeria</taxon>
    </lineage>
</organism>
<evidence type="ECO:0000256" key="7">
    <source>
        <dbReference type="ARBA" id="ARBA00022989"/>
    </source>
</evidence>
<keyword evidence="9" id="KW-0046">Antibiotic resistance</keyword>
<dbReference type="OrthoDB" id="9811110at2"/>
<sequence length="457" mass="49592">MSKKFSDQYYLEEAPIKKAIAHLSIPMMIGMSVGTIYNVINAYFIGLLHNTSMLSAITLGLPIFTVLMAIGNVFGVGGGTFITRLIGQKDSEKARRVAGYTFYGSIIAGILISLLAMLFVNPISQLLGADAATFAYTKAYTMTLFAGGFIVVLNFALEQLVRSGGASKESMYGIFISTGLSLILDPLLILGLGWHVAGAALAMILAQLGSAIYYLYFLEKRSEHLQGFLKHIKISIKDQLEVYKIGISELLQSAFLIVSTLLLNNFAIHYGDNVVAGFGIALRIVQIPEFLAMGLFFGLIPFFAFNFASKNYARFKAGLSQAAWYIGGIAILFVGIVYLFRTPIIHLFSSDPSVLTVGTYILIAMLISALFNGFTGLFIGVFQAAGQGTATMVMSITQGVLYIPMILILHVTFGLHGVIWSMTVTEIITAVMGLLFFLAFQRKIKTPDLSGAKISTP</sequence>
<evidence type="ECO:0000256" key="4">
    <source>
        <dbReference type="ARBA" id="ARBA00022448"/>
    </source>
</evidence>
<evidence type="ECO:0000256" key="1">
    <source>
        <dbReference type="ARBA" id="ARBA00004651"/>
    </source>
</evidence>
<keyword evidence="12" id="KW-1185">Reference proteome</keyword>
<keyword evidence="7 10" id="KW-1133">Transmembrane helix</keyword>
<evidence type="ECO:0000256" key="3">
    <source>
        <dbReference type="ARBA" id="ARBA00022106"/>
    </source>
</evidence>
<dbReference type="InterPro" id="IPR045070">
    <property type="entry name" value="MATE_MepA-like"/>
</dbReference>
<evidence type="ECO:0000256" key="8">
    <source>
        <dbReference type="ARBA" id="ARBA00023136"/>
    </source>
</evidence>
<dbReference type="GO" id="GO:0015297">
    <property type="term" value="F:antiporter activity"/>
    <property type="evidence" value="ECO:0007669"/>
    <property type="project" value="InterPro"/>
</dbReference>
<evidence type="ECO:0000256" key="2">
    <source>
        <dbReference type="ARBA" id="ARBA00008417"/>
    </source>
</evidence>
<proteinExistence type="inferred from homology"/>
<accession>A0A099VZ54</accession>
<dbReference type="CDD" id="cd13143">
    <property type="entry name" value="MATE_MepA_like"/>
    <property type="match status" value="1"/>
</dbReference>
<feature type="transmembrane region" description="Helical" evidence="10">
    <location>
        <begin position="321"/>
        <end position="340"/>
    </location>
</feature>
<dbReference type="PANTHER" id="PTHR43823:SF3">
    <property type="entry name" value="MULTIDRUG EXPORT PROTEIN MEPA"/>
    <property type="match status" value="1"/>
</dbReference>
<feature type="transmembrane region" description="Helical" evidence="10">
    <location>
        <begin position="196"/>
        <end position="216"/>
    </location>
</feature>
<comment type="caution">
    <text evidence="11">The sequence shown here is derived from an EMBL/GenBank/DDBJ whole genome shotgun (WGS) entry which is preliminary data.</text>
</comment>
<dbReference type="InterPro" id="IPR002528">
    <property type="entry name" value="MATE_fam"/>
</dbReference>
<feature type="transmembrane region" description="Helical" evidence="10">
    <location>
        <begin position="250"/>
        <end position="270"/>
    </location>
</feature>
<feature type="transmembrane region" description="Helical" evidence="10">
    <location>
        <begin position="169"/>
        <end position="190"/>
    </location>
</feature>
<feature type="transmembrane region" description="Helical" evidence="10">
    <location>
        <begin position="52"/>
        <end position="76"/>
    </location>
</feature>
<feature type="transmembrane region" description="Helical" evidence="10">
    <location>
        <begin position="139"/>
        <end position="157"/>
    </location>
</feature>
<dbReference type="GO" id="GO:0005886">
    <property type="term" value="C:plasma membrane"/>
    <property type="evidence" value="ECO:0007669"/>
    <property type="project" value="UniProtKB-SubCell"/>
</dbReference>
<name>A0A099VZ54_9LIST</name>
<evidence type="ECO:0000256" key="9">
    <source>
        <dbReference type="ARBA" id="ARBA00023251"/>
    </source>
</evidence>
<dbReference type="AlphaFoldDB" id="A0A099VZ54"/>
<evidence type="ECO:0000313" key="12">
    <source>
        <dbReference type="Proteomes" id="UP000029844"/>
    </source>
</evidence>
<gene>
    <name evidence="11" type="ORF">EP57_13130</name>
</gene>
<keyword evidence="8 10" id="KW-0472">Membrane</keyword>
<dbReference type="Pfam" id="PF01554">
    <property type="entry name" value="MatE"/>
    <property type="match status" value="2"/>
</dbReference>
<feature type="transmembrane region" description="Helical" evidence="10">
    <location>
        <begin position="393"/>
        <end position="413"/>
    </location>
</feature>
<dbReference type="GO" id="GO:0042910">
    <property type="term" value="F:xenobiotic transmembrane transporter activity"/>
    <property type="evidence" value="ECO:0007669"/>
    <property type="project" value="InterPro"/>
</dbReference>
<dbReference type="eggNOG" id="COG0534">
    <property type="taxonomic scope" value="Bacteria"/>
</dbReference>
<evidence type="ECO:0000256" key="10">
    <source>
        <dbReference type="SAM" id="Phobius"/>
    </source>
</evidence>
<dbReference type="GO" id="GO:0046677">
    <property type="term" value="P:response to antibiotic"/>
    <property type="evidence" value="ECO:0007669"/>
    <property type="project" value="UniProtKB-KW"/>
</dbReference>
<evidence type="ECO:0000256" key="6">
    <source>
        <dbReference type="ARBA" id="ARBA00022692"/>
    </source>
</evidence>
<feature type="transmembrane region" description="Helical" evidence="10">
    <location>
        <begin position="97"/>
        <end position="119"/>
    </location>
</feature>
<dbReference type="NCBIfam" id="TIGR00797">
    <property type="entry name" value="matE"/>
    <property type="match status" value="1"/>
</dbReference>
<dbReference type="STRING" id="1552123.EP57_13130"/>
<dbReference type="PIRSF" id="PIRSF006603">
    <property type="entry name" value="DinF"/>
    <property type="match status" value="1"/>
</dbReference>
<feature type="transmembrane region" description="Helical" evidence="10">
    <location>
        <begin position="360"/>
        <end position="381"/>
    </location>
</feature>
<dbReference type="InterPro" id="IPR051327">
    <property type="entry name" value="MATE_MepA_subfamily"/>
</dbReference>
<feature type="transmembrane region" description="Helical" evidence="10">
    <location>
        <begin position="20"/>
        <end position="40"/>
    </location>
</feature>
<keyword evidence="6 10" id="KW-0812">Transmembrane</keyword>
<dbReference type="EMBL" id="JNFA01000028">
    <property type="protein sequence ID" value="KGL38874.1"/>
    <property type="molecule type" value="Genomic_DNA"/>
</dbReference>
<feature type="transmembrane region" description="Helical" evidence="10">
    <location>
        <begin position="290"/>
        <end position="309"/>
    </location>
</feature>
<dbReference type="PANTHER" id="PTHR43823">
    <property type="entry name" value="SPORULATION PROTEIN YKVU"/>
    <property type="match status" value="1"/>
</dbReference>
<dbReference type="Proteomes" id="UP000029844">
    <property type="component" value="Unassembled WGS sequence"/>
</dbReference>
<keyword evidence="4" id="KW-0813">Transport</keyword>
<dbReference type="GeneID" id="58718285"/>
<keyword evidence="5" id="KW-1003">Cell membrane</keyword>
<evidence type="ECO:0000313" key="11">
    <source>
        <dbReference type="EMBL" id="KGL38874.1"/>
    </source>
</evidence>
<reference evidence="11 12" key="1">
    <citation type="submission" date="2014-05" db="EMBL/GenBank/DDBJ databases">
        <title>Novel Listeriaceae from food processing environments.</title>
        <authorList>
            <person name="den Bakker H.C."/>
        </authorList>
    </citation>
    <scope>NUCLEOTIDE SEQUENCE [LARGE SCALE GENOMIC DNA]</scope>
    <source>
        <strain evidence="11 12">FSL A5-0281</strain>
    </source>
</reference>